<dbReference type="InterPro" id="IPR023186">
    <property type="entry name" value="IUNH"/>
</dbReference>
<keyword evidence="1 4" id="KW-0378">Hydrolase</keyword>
<keyword evidence="2 4" id="KW-0326">Glycosidase</keyword>
<dbReference type="AlphaFoldDB" id="A0A7W7ZZL7"/>
<feature type="domain" description="Inosine/uridine-preferring nucleoside hydrolase" evidence="3">
    <location>
        <begin position="6"/>
        <end position="292"/>
    </location>
</feature>
<dbReference type="GO" id="GO:0008477">
    <property type="term" value="F:purine nucleosidase activity"/>
    <property type="evidence" value="ECO:0007669"/>
    <property type="project" value="UniProtKB-EC"/>
</dbReference>
<dbReference type="EMBL" id="JACHIN010000002">
    <property type="protein sequence ID" value="MBB5076755.1"/>
    <property type="molecule type" value="Genomic_DNA"/>
</dbReference>
<gene>
    <name evidence="4" type="ORF">HNR40_002219</name>
</gene>
<protein>
    <submittedName>
        <fullName evidence="4">Purine nucleosidase</fullName>
        <ecNumber evidence="4">3.2.2.1</ecNumber>
    </submittedName>
</protein>
<dbReference type="EC" id="3.2.2.1" evidence="4"/>
<evidence type="ECO:0000259" key="3">
    <source>
        <dbReference type="Pfam" id="PF01156"/>
    </source>
</evidence>
<sequence length="306" mass="32078">MTVSMLIDCDPGIDDALALALAAGSEALDLRGITTVGGNVGLDLTTANALALRDFLDLGDVPIVPGCSGALVRGPMDAAHVHGAGGLGDAVLPPAVRAIADGHAVDFIISTLRDNPGEITLVATGPLTNIALAVRKEPRIVTWVRDFVIMGGSYTRGNHNPAAEFNILTDPEAAAITFNAGWTTTQVGLDVTLTARVTTRVLDRMRDLGRLSSLILPSVQYYAPITAESGPALHDAVAVAHVIDPTLLTLTPAEVRVETAGHYTTGMTVTDFNSPTPNTQVATHLDVDRFWDLMITSYGRLAGRLG</sequence>
<dbReference type="GO" id="GO:0005829">
    <property type="term" value="C:cytosol"/>
    <property type="evidence" value="ECO:0007669"/>
    <property type="project" value="TreeGrafter"/>
</dbReference>
<dbReference type="GO" id="GO:0006152">
    <property type="term" value="P:purine nucleoside catabolic process"/>
    <property type="evidence" value="ECO:0007669"/>
    <property type="project" value="TreeGrafter"/>
</dbReference>
<evidence type="ECO:0000256" key="1">
    <source>
        <dbReference type="ARBA" id="ARBA00022801"/>
    </source>
</evidence>
<dbReference type="PANTHER" id="PTHR12304:SF4">
    <property type="entry name" value="URIDINE NUCLEOSIDASE"/>
    <property type="match status" value="1"/>
</dbReference>
<dbReference type="SUPFAM" id="SSF53590">
    <property type="entry name" value="Nucleoside hydrolase"/>
    <property type="match status" value="1"/>
</dbReference>
<dbReference type="PANTHER" id="PTHR12304">
    <property type="entry name" value="INOSINE-URIDINE PREFERRING NUCLEOSIDE HYDROLASE"/>
    <property type="match status" value="1"/>
</dbReference>
<dbReference type="Pfam" id="PF01156">
    <property type="entry name" value="IU_nuc_hydro"/>
    <property type="match status" value="1"/>
</dbReference>
<dbReference type="InterPro" id="IPR001910">
    <property type="entry name" value="Inosine/uridine_hydrolase_dom"/>
</dbReference>
<dbReference type="InterPro" id="IPR036452">
    <property type="entry name" value="Ribo_hydro-like"/>
</dbReference>
<organism evidence="4 5">
    <name type="scientific">Nonomuraea endophytica</name>
    <dbReference type="NCBI Taxonomy" id="714136"/>
    <lineage>
        <taxon>Bacteria</taxon>
        <taxon>Bacillati</taxon>
        <taxon>Actinomycetota</taxon>
        <taxon>Actinomycetes</taxon>
        <taxon>Streptosporangiales</taxon>
        <taxon>Streptosporangiaceae</taxon>
        <taxon>Nonomuraea</taxon>
    </lineage>
</organism>
<dbReference type="RefSeq" id="WP_221340208.1">
    <property type="nucleotide sequence ID" value="NZ_JACHIN010000002.1"/>
</dbReference>
<dbReference type="Gene3D" id="3.90.245.10">
    <property type="entry name" value="Ribonucleoside hydrolase-like"/>
    <property type="match status" value="1"/>
</dbReference>
<evidence type="ECO:0000256" key="2">
    <source>
        <dbReference type="ARBA" id="ARBA00023295"/>
    </source>
</evidence>
<accession>A0A7W7ZZL7</accession>
<evidence type="ECO:0000313" key="4">
    <source>
        <dbReference type="EMBL" id="MBB5076755.1"/>
    </source>
</evidence>
<name>A0A7W7ZZL7_9ACTN</name>
<reference evidence="4 5" key="1">
    <citation type="submission" date="2020-08" db="EMBL/GenBank/DDBJ databases">
        <title>Genomic Encyclopedia of Type Strains, Phase IV (KMG-IV): sequencing the most valuable type-strain genomes for metagenomic binning, comparative biology and taxonomic classification.</title>
        <authorList>
            <person name="Goeker M."/>
        </authorList>
    </citation>
    <scope>NUCLEOTIDE SEQUENCE [LARGE SCALE GENOMIC DNA]</scope>
    <source>
        <strain evidence="4 5">DSM 45385</strain>
    </source>
</reference>
<keyword evidence="5" id="KW-1185">Reference proteome</keyword>
<evidence type="ECO:0000313" key="5">
    <source>
        <dbReference type="Proteomes" id="UP000568380"/>
    </source>
</evidence>
<comment type="caution">
    <text evidence="4">The sequence shown here is derived from an EMBL/GenBank/DDBJ whole genome shotgun (WGS) entry which is preliminary data.</text>
</comment>
<proteinExistence type="predicted"/>
<dbReference type="CDD" id="cd02651">
    <property type="entry name" value="nuc_hydro_IU_UC_XIUA"/>
    <property type="match status" value="1"/>
</dbReference>
<dbReference type="Proteomes" id="UP000568380">
    <property type="component" value="Unassembled WGS sequence"/>
</dbReference>